<evidence type="ECO:0000313" key="9">
    <source>
        <dbReference type="Proteomes" id="UP000472676"/>
    </source>
</evidence>
<feature type="binding site" evidence="7">
    <location>
        <begin position="46"/>
        <end position="47"/>
    </location>
    <ligand>
        <name>substrate</name>
    </ligand>
</feature>
<feature type="binding site" evidence="7">
    <location>
        <begin position="78"/>
        <end position="79"/>
    </location>
    <ligand>
        <name>substrate</name>
    </ligand>
</feature>
<keyword evidence="3 7" id="KW-0133">Cell shape</keyword>
<dbReference type="PANTHER" id="PTHR21198:SF2">
    <property type="entry name" value="GLUTAMATE RACEMASE"/>
    <property type="match status" value="1"/>
</dbReference>
<accession>A0A6M2BM81</accession>
<dbReference type="SUPFAM" id="SSF53681">
    <property type="entry name" value="Aspartate/glutamate racemase"/>
    <property type="match status" value="2"/>
</dbReference>
<keyword evidence="4 7" id="KW-0573">Peptidoglycan synthesis</keyword>
<proteinExistence type="inferred from homology"/>
<evidence type="ECO:0000256" key="7">
    <source>
        <dbReference type="HAMAP-Rule" id="MF_00258"/>
    </source>
</evidence>
<organism evidence="8 9">
    <name type="scientific">Solimonas terrae</name>
    <dbReference type="NCBI Taxonomy" id="1396819"/>
    <lineage>
        <taxon>Bacteria</taxon>
        <taxon>Pseudomonadati</taxon>
        <taxon>Pseudomonadota</taxon>
        <taxon>Gammaproteobacteria</taxon>
        <taxon>Nevskiales</taxon>
        <taxon>Nevskiaceae</taxon>
        <taxon>Solimonas</taxon>
    </lineage>
</organism>
<evidence type="ECO:0000256" key="6">
    <source>
        <dbReference type="ARBA" id="ARBA00023316"/>
    </source>
</evidence>
<dbReference type="InterPro" id="IPR004391">
    <property type="entry name" value="Glu_race"/>
</dbReference>
<protein>
    <recommendedName>
        <fullName evidence="2 7">Glutamate racemase</fullName>
        <ecNumber evidence="2 7">5.1.1.3</ecNumber>
    </recommendedName>
</protein>
<evidence type="ECO:0000256" key="2">
    <source>
        <dbReference type="ARBA" id="ARBA00013090"/>
    </source>
</evidence>
<evidence type="ECO:0000256" key="4">
    <source>
        <dbReference type="ARBA" id="ARBA00022984"/>
    </source>
</evidence>
<keyword evidence="6 7" id="KW-0961">Cell wall biogenesis/degradation</keyword>
<feature type="binding site" evidence="7">
    <location>
        <begin position="14"/>
        <end position="15"/>
    </location>
    <ligand>
        <name>substrate</name>
    </ligand>
</feature>
<dbReference type="Proteomes" id="UP000472676">
    <property type="component" value="Unassembled WGS sequence"/>
</dbReference>
<dbReference type="FunFam" id="3.40.50.1860:FF:000001">
    <property type="entry name" value="Glutamate racemase"/>
    <property type="match status" value="1"/>
</dbReference>
<feature type="active site" description="Proton donor/acceptor" evidence="7">
    <location>
        <position position="77"/>
    </location>
</feature>
<dbReference type="PROSITE" id="PS00924">
    <property type="entry name" value="ASP_GLU_RACEMASE_2"/>
    <property type="match status" value="1"/>
</dbReference>
<feature type="active site" description="Proton donor/acceptor" evidence="7">
    <location>
        <position position="187"/>
    </location>
</feature>
<evidence type="ECO:0000313" key="8">
    <source>
        <dbReference type="EMBL" id="NGY03504.1"/>
    </source>
</evidence>
<dbReference type="PANTHER" id="PTHR21198">
    <property type="entry name" value="GLUTAMATE RACEMASE"/>
    <property type="match status" value="1"/>
</dbReference>
<reference evidence="8 9" key="1">
    <citation type="journal article" date="2014" name="Int. J. Syst. Evol. Microbiol.">
        <title>Solimonas terrae sp. nov., isolated from soil.</title>
        <authorList>
            <person name="Kim S.J."/>
            <person name="Moon J.Y."/>
            <person name="Weon H.Y."/>
            <person name="Ahn J.H."/>
            <person name="Chen W.M."/>
            <person name="Kwon S.W."/>
        </authorList>
    </citation>
    <scope>NUCLEOTIDE SEQUENCE [LARGE SCALE GENOMIC DNA]</scope>
    <source>
        <strain evidence="8 9">KIS83-12</strain>
    </source>
</reference>
<comment type="similarity">
    <text evidence="7">Belongs to the aspartate/glutamate racemases family.</text>
</comment>
<dbReference type="GO" id="GO:0071555">
    <property type="term" value="P:cell wall organization"/>
    <property type="evidence" value="ECO:0007669"/>
    <property type="project" value="UniProtKB-KW"/>
</dbReference>
<comment type="catalytic activity">
    <reaction evidence="1 7">
        <text>L-glutamate = D-glutamate</text>
        <dbReference type="Rhea" id="RHEA:12813"/>
        <dbReference type="ChEBI" id="CHEBI:29985"/>
        <dbReference type="ChEBI" id="CHEBI:29986"/>
        <dbReference type="EC" id="5.1.1.3"/>
    </reaction>
</comment>
<dbReference type="UniPathway" id="UPA00219"/>
<dbReference type="GO" id="GO:0008881">
    <property type="term" value="F:glutamate racemase activity"/>
    <property type="evidence" value="ECO:0007669"/>
    <property type="project" value="UniProtKB-UniRule"/>
</dbReference>
<dbReference type="EMBL" id="JAAMOW010000001">
    <property type="protein sequence ID" value="NGY03504.1"/>
    <property type="molecule type" value="Genomic_DNA"/>
</dbReference>
<dbReference type="Gene3D" id="3.40.50.1860">
    <property type="match status" value="2"/>
</dbReference>
<name>A0A6M2BM81_9GAMM</name>
<evidence type="ECO:0000256" key="1">
    <source>
        <dbReference type="ARBA" id="ARBA00001602"/>
    </source>
</evidence>
<comment type="function">
    <text evidence="7">Provides the (R)-glutamate required for cell wall biosynthesis.</text>
</comment>
<sequence length="260" mass="27434">MNTDDRAAPIGIFDSGVGGLSVLREIRRLMPQENLLYYADSGHCPYGGKSADEIGARAVAITDELLAAGVKLIVVACNTATIAAIERLRAIYPLSFVGIEPAIKPAVAQTRSGVVGVLATGAALAGDKFLKLRAQHGAQVRVITQPCPGLVEFVERGELEGPALRVLLERYVTPLLADGADTLVLGCTHYPFLRPALSALVGPRVGLLDTGEAVARQTRRVLEREGLLADAAHAGTLEWRTSGDRASVAPVIERLLAANT</sequence>
<dbReference type="EC" id="5.1.1.3" evidence="2 7"/>
<dbReference type="InterPro" id="IPR033134">
    <property type="entry name" value="Asp/Glu_racemase_AS_2"/>
</dbReference>
<keyword evidence="9" id="KW-1185">Reference proteome</keyword>
<evidence type="ECO:0000256" key="3">
    <source>
        <dbReference type="ARBA" id="ARBA00022960"/>
    </source>
</evidence>
<dbReference type="GO" id="GO:0008360">
    <property type="term" value="P:regulation of cell shape"/>
    <property type="evidence" value="ECO:0007669"/>
    <property type="project" value="UniProtKB-KW"/>
</dbReference>
<dbReference type="InterPro" id="IPR015942">
    <property type="entry name" value="Asp/Glu/hydantoin_racemase"/>
</dbReference>
<dbReference type="Pfam" id="PF01177">
    <property type="entry name" value="Asp_Glu_race"/>
    <property type="match status" value="1"/>
</dbReference>
<comment type="pathway">
    <text evidence="7">Cell wall biogenesis; peptidoglycan biosynthesis.</text>
</comment>
<dbReference type="NCBIfam" id="TIGR00067">
    <property type="entry name" value="glut_race"/>
    <property type="match status" value="1"/>
</dbReference>
<keyword evidence="5 7" id="KW-0413">Isomerase</keyword>
<dbReference type="InterPro" id="IPR018187">
    <property type="entry name" value="Asp/Glu_racemase_AS_1"/>
</dbReference>
<dbReference type="PROSITE" id="PS00923">
    <property type="entry name" value="ASP_GLU_RACEMASE_1"/>
    <property type="match status" value="1"/>
</dbReference>
<gene>
    <name evidence="7" type="primary">murI</name>
    <name evidence="8" type="ORF">G7Y85_01875</name>
</gene>
<comment type="caution">
    <text evidence="8">The sequence shown here is derived from an EMBL/GenBank/DDBJ whole genome shotgun (WGS) entry which is preliminary data.</text>
</comment>
<dbReference type="InterPro" id="IPR001920">
    <property type="entry name" value="Asp/Glu_race"/>
</dbReference>
<dbReference type="HAMAP" id="MF_00258">
    <property type="entry name" value="Glu_racemase"/>
    <property type="match status" value="1"/>
</dbReference>
<dbReference type="AlphaFoldDB" id="A0A6M2BM81"/>
<feature type="binding site" evidence="7">
    <location>
        <begin position="188"/>
        <end position="189"/>
    </location>
    <ligand>
        <name>substrate</name>
    </ligand>
</feature>
<evidence type="ECO:0000256" key="5">
    <source>
        <dbReference type="ARBA" id="ARBA00023235"/>
    </source>
</evidence>
<dbReference type="GO" id="GO:0009252">
    <property type="term" value="P:peptidoglycan biosynthetic process"/>
    <property type="evidence" value="ECO:0007669"/>
    <property type="project" value="UniProtKB-UniRule"/>
</dbReference>
<dbReference type="RefSeq" id="WP_166250967.1">
    <property type="nucleotide sequence ID" value="NZ_JAAMOW010000001.1"/>
</dbReference>